<dbReference type="GO" id="GO:0005737">
    <property type="term" value="C:cytoplasm"/>
    <property type="evidence" value="ECO:0007669"/>
    <property type="project" value="UniProtKB-SubCell"/>
</dbReference>
<organism evidence="10 11">
    <name type="scientific">Sediminihaliea albiluteola</name>
    <dbReference type="NCBI Taxonomy" id="2758564"/>
    <lineage>
        <taxon>Bacteria</taxon>
        <taxon>Pseudomonadati</taxon>
        <taxon>Pseudomonadota</taxon>
        <taxon>Gammaproteobacteria</taxon>
        <taxon>Cellvibrionales</taxon>
        <taxon>Halieaceae</taxon>
        <taxon>Sediminihaliea</taxon>
    </lineage>
</organism>
<evidence type="ECO:0000256" key="8">
    <source>
        <dbReference type="SAM" id="Phobius"/>
    </source>
</evidence>
<keyword evidence="8" id="KW-0812">Transmembrane</keyword>
<evidence type="ECO:0000313" key="10">
    <source>
        <dbReference type="EMBL" id="MBA6411801.1"/>
    </source>
</evidence>
<dbReference type="PROSITE" id="PS51755">
    <property type="entry name" value="OMPR_PHOB"/>
    <property type="match status" value="1"/>
</dbReference>
<gene>
    <name evidence="10" type="ORF">H2508_01595</name>
</gene>
<dbReference type="Pfam" id="PF00486">
    <property type="entry name" value="Trans_reg_C"/>
    <property type="match status" value="1"/>
</dbReference>
<dbReference type="EMBL" id="JACFXU010000013">
    <property type="protein sequence ID" value="MBA6411801.1"/>
    <property type="molecule type" value="Genomic_DNA"/>
</dbReference>
<dbReference type="InterPro" id="IPR036388">
    <property type="entry name" value="WH-like_DNA-bd_sf"/>
</dbReference>
<name>A0A7W2YHU2_9GAMM</name>
<dbReference type="Pfam" id="PF14559">
    <property type="entry name" value="TPR_19"/>
    <property type="match status" value="1"/>
</dbReference>
<evidence type="ECO:0000259" key="9">
    <source>
        <dbReference type="PROSITE" id="PS51755"/>
    </source>
</evidence>
<comment type="similarity">
    <text evidence="6">Belongs to the Rap family.</text>
</comment>
<comment type="caution">
    <text evidence="10">The sequence shown here is derived from an EMBL/GenBank/DDBJ whole genome shotgun (WGS) entry which is preliminary data.</text>
</comment>
<dbReference type="GO" id="GO:0000160">
    <property type="term" value="P:phosphorelay signal transduction system"/>
    <property type="evidence" value="ECO:0007669"/>
    <property type="project" value="InterPro"/>
</dbReference>
<keyword evidence="8" id="KW-0472">Membrane</keyword>
<protein>
    <submittedName>
        <fullName evidence="10">Winged helix-turn-helix domain-containing protein</fullName>
    </submittedName>
</protein>
<feature type="transmembrane region" description="Helical" evidence="8">
    <location>
        <begin position="135"/>
        <end position="153"/>
    </location>
</feature>
<dbReference type="SMART" id="SM00862">
    <property type="entry name" value="Trans_reg_C"/>
    <property type="match status" value="1"/>
</dbReference>
<dbReference type="GO" id="GO:0003677">
    <property type="term" value="F:DNA binding"/>
    <property type="evidence" value="ECO:0007669"/>
    <property type="project" value="UniProtKB-UniRule"/>
</dbReference>
<keyword evidence="5 7" id="KW-0238">DNA-binding</keyword>
<dbReference type="InterPro" id="IPR011990">
    <property type="entry name" value="TPR-like_helical_dom_sf"/>
</dbReference>
<sequence length="792" mass="89283">MNEVMREVDAGNEHLEYQFENYRLSNWEQVYYEDGERQAVSTKPYHLLLLLVKNAGRVVSKSEIIETVWPGQVVTDAALAKQVLRLRKLLQDHQREQPFIETHRGIGYRFTPTVSILKAKPSKIKSNPSRSVRRWYWLAAMFALGLLFATLWLKSGLGVSGPSPKQAIAELAAERPIKVAVLPLGAEHNWLNEGGRNYLAETLSQDPKISSVSPAAKWLTETSGESLAVNLSTQGNLDYSFLISIFEEEGEYRAALKLRTDTAVLSATDIQAKSLPNLFDKAGHWVRNNIAVHAKLDDLAPASASRIADAALQSYLQGQFEVNANENRIKAGEYFQAAVAQDPDFLEAWTELARNHMALGEFQEAISIAQTVLAKSEEQLSAELLLNLNYIIGISYGRQHKVDETLHYLKRARALISESNDPYSKLAALEALSALAIYEKRYADAEALAIESLGIAESDFHLPNYLADLHFTIARAIDASGDPERSLEHINQALDFWRQSDNANGMMKAYYLLSHYYYQMGFIDEGIQLLVKAEPYLNRASLYYEKAFFLQNGGLLLNLRGQFKHANRYADQLKSFAIDSNNPIYLVLSELIGVHQLYVQNRFSEASEHALAILRKFESEDSVQASFPDIMALAILTSSRGKPVAETRALIDSFDASYKSHRERLRNDLSRSEAHLAIREGRIDQGLRLLQESETNNRNKGFRHIGDYIATEALEVLLQHPEREYQQILAQTEQSAGYGYLLWKLKAQFVAREGDYFAAARILSENKLKANQLWGAEDQLLLEEYQARSAGL</sequence>
<evidence type="ECO:0000256" key="7">
    <source>
        <dbReference type="PROSITE-ProRule" id="PRU01091"/>
    </source>
</evidence>
<dbReference type="InterPro" id="IPR019734">
    <property type="entry name" value="TPR_rpt"/>
</dbReference>
<dbReference type="Gene3D" id="1.10.10.10">
    <property type="entry name" value="Winged helix-like DNA-binding domain superfamily/Winged helix DNA-binding domain"/>
    <property type="match status" value="1"/>
</dbReference>
<reference evidence="10 11" key="1">
    <citation type="submission" date="2020-07" db="EMBL/GenBank/DDBJ databases">
        <title>Halieaceae bacterium, F7430, whole genome shotgun sequencing project.</title>
        <authorList>
            <person name="Jiang S."/>
            <person name="Liu Z.W."/>
            <person name="Du Z.J."/>
        </authorList>
    </citation>
    <scope>NUCLEOTIDE SEQUENCE [LARGE SCALE GENOMIC DNA]</scope>
    <source>
        <strain evidence="10 11">F7430</strain>
    </source>
</reference>
<comment type="subcellular location">
    <subcellularLocation>
        <location evidence="1">Cytoplasm</location>
    </subcellularLocation>
</comment>
<dbReference type="GO" id="GO:0006355">
    <property type="term" value="P:regulation of DNA-templated transcription"/>
    <property type="evidence" value="ECO:0007669"/>
    <property type="project" value="InterPro"/>
</dbReference>
<feature type="DNA-binding region" description="OmpR/PhoB-type" evidence="7">
    <location>
        <begin position="14"/>
        <end position="112"/>
    </location>
</feature>
<keyword evidence="2" id="KW-0963">Cytoplasm</keyword>
<evidence type="ECO:0000256" key="2">
    <source>
        <dbReference type="ARBA" id="ARBA00022490"/>
    </source>
</evidence>
<dbReference type="PANTHER" id="PTHR46630:SF1">
    <property type="entry name" value="TETRATRICOPEPTIDE REPEAT PROTEIN 29"/>
    <property type="match status" value="1"/>
</dbReference>
<keyword evidence="8" id="KW-1133">Transmembrane helix</keyword>
<dbReference type="CDD" id="cd00383">
    <property type="entry name" value="trans_reg_C"/>
    <property type="match status" value="1"/>
</dbReference>
<dbReference type="InterPro" id="IPR051476">
    <property type="entry name" value="Bac_ResReg_Asp_Phosphatase"/>
</dbReference>
<proteinExistence type="inferred from homology"/>
<dbReference type="Proteomes" id="UP000539350">
    <property type="component" value="Unassembled WGS sequence"/>
</dbReference>
<keyword evidence="4" id="KW-0802">TPR repeat</keyword>
<evidence type="ECO:0000256" key="3">
    <source>
        <dbReference type="ARBA" id="ARBA00022737"/>
    </source>
</evidence>
<dbReference type="Gene3D" id="1.25.40.10">
    <property type="entry name" value="Tetratricopeptide repeat domain"/>
    <property type="match status" value="2"/>
</dbReference>
<evidence type="ECO:0000256" key="4">
    <source>
        <dbReference type="ARBA" id="ARBA00022803"/>
    </source>
</evidence>
<feature type="domain" description="OmpR/PhoB-type" evidence="9">
    <location>
        <begin position="14"/>
        <end position="112"/>
    </location>
</feature>
<dbReference type="SUPFAM" id="SSF48452">
    <property type="entry name" value="TPR-like"/>
    <property type="match status" value="2"/>
</dbReference>
<dbReference type="InterPro" id="IPR016032">
    <property type="entry name" value="Sig_transdc_resp-reg_C-effctor"/>
</dbReference>
<evidence type="ECO:0000256" key="1">
    <source>
        <dbReference type="ARBA" id="ARBA00004496"/>
    </source>
</evidence>
<keyword evidence="3" id="KW-0677">Repeat</keyword>
<dbReference type="AlphaFoldDB" id="A0A7W2YHU2"/>
<evidence type="ECO:0000313" key="11">
    <source>
        <dbReference type="Proteomes" id="UP000539350"/>
    </source>
</evidence>
<dbReference type="PANTHER" id="PTHR46630">
    <property type="entry name" value="TETRATRICOPEPTIDE REPEAT PROTEIN 29"/>
    <property type="match status" value="1"/>
</dbReference>
<dbReference type="SMART" id="SM00028">
    <property type="entry name" value="TPR"/>
    <property type="match status" value="3"/>
</dbReference>
<dbReference type="RefSeq" id="WP_182168658.1">
    <property type="nucleotide sequence ID" value="NZ_JACFXU010000013.1"/>
</dbReference>
<dbReference type="InterPro" id="IPR001867">
    <property type="entry name" value="OmpR/PhoB-type_DNA-bd"/>
</dbReference>
<evidence type="ECO:0000256" key="5">
    <source>
        <dbReference type="ARBA" id="ARBA00023125"/>
    </source>
</evidence>
<evidence type="ECO:0000256" key="6">
    <source>
        <dbReference type="ARBA" id="ARBA00038253"/>
    </source>
</evidence>
<dbReference type="SUPFAM" id="SSF46894">
    <property type="entry name" value="C-terminal effector domain of the bipartite response regulators"/>
    <property type="match status" value="1"/>
</dbReference>
<keyword evidence="11" id="KW-1185">Reference proteome</keyword>
<accession>A0A7W2YHU2</accession>